<dbReference type="PANTHER" id="PTHR11937">
    <property type="entry name" value="ACTIN"/>
    <property type="match status" value="1"/>
</dbReference>
<dbReference type="PRINTS" id="PR00190">
    <property type="entry name" value="ACTIN"/>
</dbReference>
<evidence type="ECO:0000256" key="5">
    <source>
        <dbReference type="ARBA" id="ARBA00023212"/>
    </source>
</evidence>
<dbReference type="Gene3D" id="2.30.36.70">
    <property type="entry name" value="Actin, Chain A, domain 2"/>
    <property type="match status" value="1"/>
</dbReference>
<evidence type="ECO:0008006" key="9">
    <source>
        <dbReference type="Google" id="ProtNLM"/>
    </source>
</evidence>
<dbReference type="GO" id="GO:0005524">
    <property type="term" value="F:ATP binding"/>
    <property type="evidence" value="ECO:0007669"/>
    <property type="project" value="UniProtKB-KW"/>
</dbReference>
<keyword evidence="2" id="KW-0963">Cytoplasm</keyword>
<dbReference type="Gene3D" id="3.90.640.10">
    <property type="entry name" value="Actin, Chain A, domain 4"/>
    <property type="match status" value="1"/>
</dbReference>
<evidence type="ECO:0000256" key="4">
    <source>
        <dbReference type="ARBA" id="ARBA00022840"/>
    </source>
</evidence>
<accession>A0AAN7RJT9</accession>
<dbReference type="FunFam" id="3.30.420.40:FF:000148">
    <property type="entry name" value="Actin, alpha skeletal muscle"/>
    <property type="match status" value="1"/>
</dbReference>
<dbReference type="InterPro" id="IPR004000">
    <property type="entry name" value="Actin"/>
</dbReference>
<evidence type="ECO:0000313" key="7">
    <source>
        <dbReference type="EMBL" id="KAK4809704.1"/>
    </source>
</evidence>
<name>A0AAN7RJT9_MYCAM</name>
<keyword evidence="3" id="KW-0547">Nucleotide-binding</keyword>
<evidence type="ECO:0000313" key="8">
    <source>
        <dbReference type="Proteomes" id="UP001333110"/>
    </source>
</evidence>
<evidence type="ECO:0000256" key="3">
    <source>
        <dbReference type="ARBA" id="ARBA00022741"/>
    </source>
</evidence>
<reference evidence="7 8" key="1">
    <citation type="journal article" date="2023" name="J. Hered.">
        <title>Chromosome-level genome of the wood stork (Mycteria americana) provides insight into avian chromosome evolution.</title>
        <authorList>
            <person name="Flamio R. Jr."/>
            <person name="Ramstad K.M."/>
        </authorList>
    </citation>
    <scope>NUCLEOTIDE SEQUENCE [LARGE SCALE GENOMIC DNA]</scope>
    <source>
        <strain evidence="7">JAX WOST 10</strain>
    </source>
</reference>
<dbReference type="AlphaFoldDB" id="A0AAN7RJT9"/>
<dbReference type="InterPro" id="IPR004001">
    <property type="entry name" value="Actin_CS"/>
</dbReference>
<keyword evidence="4" id="KW-0067">ATP-binding</keyword>
<comment type="subcellular location">
    <subcellularLocation>
        <location evidence="1">Cytoplasm</location>
        <location evidence="1">Cytoskeleton</location>
    </subcellularLocation>
</comment>
<proteinExistence type="inferred from homology"/>
<keyword evidence="8" id="KW-1185">Reference proteome</keyword>
<comment type="caution">
    <text evidence="7">The sequence shown here is derived from an EMBL/GenBank/DDBJ whole genome shotgun (WGS) entry which is preliminary data.</text>
</comment>
<evidence type="ECO:0000256" key="1">
    <source>
        <dbReference type="ARBA" id="ARBA00004245"/>
    </source>
</evidence>
<dbReference type="Proteomes" id="UP001333110">
    <property type="component" value="Unassembled WGS sequence"/>
</dbReference>
<dbReference type="PROSITE" id="PS00406">
    <property type="entry name" value="ACTINS_1"/>
    <property type="match status" value="1"/>
</dbReference>
<dbReference type="EMBL" id="JAUNZN010000020">
    <property type="protein sequence ID" value="KAK4809704.1"/>
    <property type="molecule type" value="Genomic_DNA"/>
</dbReference>
<dbReference type="SMART" id="SM00268">
    <property type="entry name" value="ACTIN"/>
    <property type="match status" value="1"/>
</dbReference>
<protein>
    <recommendedName>
        <fullName evidence="9">Actin</fullName>
    </recommendedName>
</protein>
<sequence length="259" mass="29027">MFDPNLLDVPAVIFDNVSGLFKAGIAGDSGPKSVFTAIKVKATMLGAGQKECYIGEEAQSKRGVPSLNYPIDHGIVTCWDDMERIWRHVYEYELRRKPVKGQWCCLKPPSILSNREKMTETMFEGFMVPAMYVVVRATLALYASARITGIVMDGGDGVTHTSPHMKDTVYPMLLDITKYFMKLLLESRHTFASTAKREIVRDIKQKLCYIGNQLFRAPETLLVPANIGVEAPGVHKMIFNSTVKCDVDVRRNLYGSILL</sequence>
<evidence type="ECO:0000256" key="6">
    <source>
        <dbReference type="RuleBase" id="RU000487"/>
    </source>
</evidence>
<dbReference type="SUPFAM" id="SSF53067">
    <property type="entry name" value="Actin-like ATPase domain"/>
    <property type="match status" value="2"/>
</dbReference>
<dbReference type="Pfam" id="PF00022">
    <property type="entry name" value="Actin"/>
    <property type="match status" value="1"/>
</dbReference>
<dbReference type="GO" id="GO:0005856">
    <property type="term" value="C:cytoskeleton"/>
    <property type="evidence" value="ECO:0007669"/>
    <property type="project" value="UniProtKB-SubCell"/>
</dbReference>
<keyword evidence="5" id="KW-0206">Cytoskeleton</keyword>
<comment type="similarity">
    <text evidence="6">Belongs to the actin family.</text>
</comment>
<evidence type="ECO:0000256" key="2">
    <source>
        <dbReference type="ARBA" id="ARBA00022490"/>
    </source>
</evidence>
<dbReference type="Gene3D" id="3.30.420.40">
    <property type="match status" value="2"/>
</dbReference>
<organism evidence="7 8">
    <name type="scientific">Mycteria americana</name>
    <name type="common">Wood stork</name>
    <dbReference type="NCBI Taxonomy" id="33587"/>
    <lineage>
        <taxon>Eukaryota</taxon>
        <taxon>Metazoa</taxon>
        <taxon>Chordata</taxon>
        <taxon>Craniata</taxon>
        <taxon>Vertebrata</taxon>
        <taxon>Euteleostomi</taxon>
        <taxon>Archelosauria</taxon>
        <taxon>Archosauria</taxon>
        <taxon>Dinosauria</taxon>
        <taxon>Saurischia</taxon>
        <taxon>Theropoda</taxon>
        <taxon>Coelurosauria</taxon>
        <taxon>Aves</taxon>
        <taxon>Neognathae</taxon>
        <taxon>Neoaves</taxon>
        <taxon>Aequornithes</taxon>
        <taxon>Ciconiiformes</taxon>
        <taxon>Ciconiidae</taxon>
        <taxon>Mycteria</taxon>
    </lineage>
</organism>
<gene>
    <name evidence="7" type="ORF">QYF61_006534</name>
</gene>
<dbReference type="InterPro" id="IPR043129">
    <property type="entry name" value="ATPase_NBD"/>
</dbReference>